<protein>
    <submittedName>
        <fullName evidence="1">ATP-grasp fold amidoligase family protein</fullName>
    </submittedName>
</protein>
<keyword evidence="2" id="KW-1185">Reference proteome</keyword>
<organism evidence="1 2">
    <name type="scientific">Pseudonocardia ailaonensis</name>
    <dbReference type="NCBI Taxonomy" id="367279"/>
    <lineage>
        <taxon>Bacteria</taxon>
        <taxon>Bacillati</taxon>
        <taxon>Actinomycetota</taxon>
        <taxon>Actinomycetes</taxon>
        <taxon>Pseudonocardiales</taxon>
        <taxon>Pseudonocardiaceae</taxon>
        <taxon>Pseudonocardia</taxon>
    </lineage>
</organism>
<dbReference type="RefSeq" id="WP_344420670.1">
    <property type="nucleotide sequence ID" value="NZ_BAAAQK010000018.1"/>
</dbReference>
<dbReference type="EMBL" id="BAAAQK010000018">
    <property type="protein sequence ID" value="GAA1860656.1"/>
    <property type="molecule type" value="Genomic_DNA"/>
</dbReference>
<evidence type="ECO:0000313" key="2">
    <source>
        <dbReference type="Proteomes" id="UP001500449"/>
    </source>
</evidence>
<sequence length="305" mass="34395">MSLSASFAARVVLARRLRFLPPRAFAVAHHALFQGELTTLRRPRTYSQLLAAKNLREQPEMVHVTADKYAVREHVAERIGAAHLIPLHQVVDRAEDLDLAARTRPYVVKGTHGCDMTLLVRDPAAADHAAIRATVARWLDTDFYEHGWREAPYKGLPRRAVVEEFLGDGVTPPADHKFFVFHGEPTMVVVDQDRFSAHTSTLLHPDWCPFAISGRFAQADALPPRPASYDRMLEIARTLGADFEFARIDLYEVDGHVYFGEITHNPGGGLVRLKPREFDRALGDLWRDGVPVPERFVQRERQLAG</sequence>
<proteinExistence type="predicted"/>
<name>A0ABN2NCS9_9PSEU</name>
<dbReference type="SUPFAM" id="SSF56059">
    <property type="entry name" value="Glutathione synthetase ATP-binding domain-like"/>
    <property type="match status" value="1"/>
</dbReference>
<reference evidence="1 2" key="1">
    <citation type="journal article" date="2019" name="Int. J. Syst. Evol. Microbiol.">
        <title>The Global Catalogue of Microorganisms (GCM) 10K type strain sequencing project: providing services to taxonomists for standard genome sequencing and annotation.</title>
        <authorList>
            <consortium name="The Broad Institute Genomics Platform"/>
            <consortium name="The Broad Institute Genome Sequencing Center for Infectious Disease"/>
            <person name="Wu L."/>
            <person name="Ma J."/>
        </authorList>
    </citation>
    <scope>NUCLEOTIDE SEQUENCE [LARGE SCALE GENOMIC DNA]</scope>
    <source>
        <strain evidence="1 2">JCM 16009</strain>
    </source>
</reference>
<comment type="caution">
    <text evidence="1">The sequence shown here is derived from an EMBL/GenBank/DDBJ whole genome shotgun (WGS) entry which is preliminary data.</text>
</comment>
<dbReference type="Pfam" id="PF14305">
    <property type="entry name" value="ATPgrasp_TupA"/>
    <property type="match status" value="1"/>
</dbReference>
<dbReference type="Proteomes" id="UP001500449">
    <property type="component" value="Unassembled WGS sequence"/>
</dbReference>
<gene>
    <name evidence="1" type="ORF">GCM10009836_46020</name>
</gene>
<dbReference type="InterPro" id="IPR029465">
    <property type="entry name" value="ATPgrasp_TupA"/>
</dbReference>
<evidence type="ECO:0000313" key="1">
    <source>
        <dbReference type="EMBL" id="GAA1860656.1"/>
    </source>
</evidence>
<accession>A0ABN2NCS9</accession>